<dbReference type="FunCoup" id="J3KJQ1">
    <property type="interactions" value="66"/>
</dbReference>
<dbReference type="GO" id="GO:0051598">
    <property type="term" value="P:meiotic recombination checkpoint signaling"/>
    <property type="evidence" value="ECO:0007669"/>
    <property type="project" value="TreeGrafter"/>
</dbReference>
<dbReference type="Proteomes" id="UP000001261">
    <property type="component" value="Unassembled WGS sequence"/>
</dbReference>
<dbReference type="RefSeq" id="XP_001247910.2">
    <property type="nucleotide sequence ID" value="XM_001247909.2"/>
</dbReference>
<feature type="region of interest" description="Disordered" evidence="6">
    <location>
        <begin position="666"/>
        <end position="737"/>
    </location>
</feature>
<keyword evidence="3" id="KW-0158">Chromosome</keyword>
<evidence type="ECO:0000256" key="4">
    <source>
        <dbReference type="ARBA" id="ARBA00023242"/>
    </source>
</evidence>
<dbReference type="PANTHER" id="PTHR48225:SF7">
    <property type="entry name" value="MEIOSIS-SPECIFIC PROTEIN HOP1"/>
    <property type="match status" value="1"/>
</dbReference>
<dbReference type="PROSITE" id="PS50815">
    <property type="entry name" value="HORMA"/>
    <property type="match status" value="1"/>
</dbReference>
<evidence type="ECO:0000256" key="3">
    <source>
        <dbReference type="ARBA" id="ARBA00022454"/>
    </source>
</evidence>
<dbReference type="Gene3D" id="3.30.40.10">
    <property type="entry name" value="Zinc/RING finger domain, C3HC4 (zinc finger)"/>
    <property type="match status" value="1"/>
</dbReference>
<dbReference type="EMBL" id="GG704911">
    <property type="protein sequence ID" value="EAS36327.3"/>
    <property type="molecule type" value="Genomic_DNA"/>
</dbReference>
<dbReference type="Pfam" id="PF02301">
    <property type="entry name" value="HORMA"/>
    <property type="match status" value="1"/>
</dbReference>
<comment type="subcellular location">
    <subcellularLocation>
        <location evidence="2">Chromosome</location>
    </subcellularLocation>
    <subcellularLocation>
        <location evidence="1">Nucleus</location>
    </subcellularLocation>
</comment>
<name>J3KJQ1_COCIM</name>
<evidence type="ECO:0000313" key="8">
    <source>
        <dbReference type="EMBL" id="EAS36327.3"/>
    </source>
</evidence>
<accession>J3KJQ1</accession>
<evidence type="ECO:0000256" key="2">
    <source>
        <dbReference type="ARBA" id="ARBA00004286"/>
    </source>
</evidence>
<dbReference type="PANTHER" id="PTHR48225">
    <property type="entry name" value="HORMA DOMAIN-CONTAINING PROTEIN 1"/>
    <property type="match status" value="1"/>
</dbReference>
<keyword evidence="4" id="KW-0539">Nucleus</keyword>
<dbReference type="OrthoDB" id="1928087at2759"/>
<dbReference type="STRING" id="246410.J3KJQ1"/>
<evidence type="ECO:0000259" key="7">
    <source>
        <dbReference type="PROSITE" id="PS50815"/>
    </source>
</evidence>
<dbReference type="KEGG" id="cim:CIMG_01681"/>
<gene>
    <name evidence="8" type="ORF">CIMG_01681</name>
</gene>
<dbReference type="InterPro" id="IPR003511">
    <property type="entry name" value="HORMA_dom"/>
</dbReference>
<dbReference type="InterPro" id="IPR013083">
    <property type="entry name" value="Znf_RING/FYVE/PHD"/>
</dbReference>
<dbReference type="SUPFAM" id="SSF57903">
    <property type="entry name" value="FYVE/PHD zinc finger"/>
    <property type="match status" value="1"/>
</dbReference>
<evidence type="ECO:0000256" key="6">
    <source>
        <dbReference type="SAM" id="MobiDB-lite"/>
    </source>
</evidence>
<organism evidence="8 9">
    <name type="scientific">Coccidioides immitis (strain RS)</name>
    <name type="common">Valley fever fungus</name>
    <dbReference type="NCBI Taxonomy" id="246410"/>
    <lineage>
        <taxon>Eukaryota</taxon>
        <taxon>Fungi</taxon>
        <taxon>Dikarya</taxon>
        <taxon>Ascomycota</taxon>
        <taxon>Pezizomycotina</taxon>
        <taxon>Eurotiomycetes</taxon>
        <taxon>Eurotiomycetidae</taxon>
        <taxon>Onygenales</taxon>
        <taxon>Onygenaceae</taxon>
        <taxon>Coccidioides</taxon>
    </lineage>
</organism>
<dbReference type="InterPro" id="IPR051294">
    <property type="entry name" value="HORMA_MeioticProgression"/>
</dbReference>
<dbReference type="OMA" id="HACYQCL"/>
<dbReference type="Gene3D" id="3.30.900.10">
    <property type="entry name" value="HORMA domain"/>
    <property type="match status" value="1"/>
</dbReference>
<dbReference type="GeneID" id="4567099"/>
<protein>
    <recommendedName>
        <fullName evidence="7">HORMA domain-containing protein</fullName>
    </recommendedName>
</protein>
<feature type="domain" description="HORMA" evidence="7">
    <location>
        <begin position="72"/>
        <end position="326"/>
    </location>
</feature>
<evidence type="ECO:0000256" key="1">
    <source>
        <dbReference type="ARBA" id="ARBA00004123"/>
    </source>
</evidence>
<feature type="compositionally biased region" description="Acidic residues" evidence="6">
    <location>
        <begin position="724"/>
        <end position="737"/>
    </location>
</feature>
<dbReference type="AlphaFoldDB" id="J3KJQ1"/>
<feature type="compositionally biased region" description="Low complexity" evidence="6">
    <location>
        <begin position="667"/>
        <end position="687"/>
    </location>
</feature>
<dbReference type="GO" id="GO:0005634">
    <property type="term" value="C:nucleus"/>
    <property type="evidence" value="ECO:0007669"/>
    <property type="project" value="UniProtKB-SubCell"/>
</dbReference>
<evidence type="ECO:0000256" key="5">
    <source>
        <dbReference type="ARBA" id="ARBA00023254"/>
    </source>
</evidence>
<dbReference type="GO" id="GO:0005694">
    <property type="term" value="C:chromosome"/>
    <property type="evidence" value="ECO:0007669"/>
    <property type="project" value="UniProtKB-SubCell"/>
</dbReference>
<dbReference type="SUPFAM" id="SSF56019">
    <property type="entry name" value="The spindle assembly checkpoint protein mad2"/>
    <property type="match status" value="1"/>
</dbReference>
<keyword evidence="9" id="KW-1185">Reference proteome</keyword>
<dbReference type="InParanoid" id="J3KJQ1"/>
<dbReference type="InterPro" id="IPR011011">
    <property type="entry name" value="Znf_FYVE_PHD"/>
</dbReference>
<dbReference type="GO" id="GO:0007130">
    <property type="term" value="P:synaptonemal complex assembly"/>
    <property type="evidence" value="ECO:0007669"/>
    <property type="project" value="TreeGrafter"/>
</dbReference>
<dbReference type="VEuPathDB" id="FungiDB:CIMG_01681"/>
<reference evidence="9" key="2">
    <citation type="journal article" date="2010" name="Genome Res.">
        <title>Population genomic sequencing of Coccidioides fungi reveals recent hybridization and transposon control.</title>
        <authorList>
            <person name="Neafsey D.E."/>
            <person name="Barker B.M."/>
            <person name="Sharpton T.J."/>
            <person name="Stajich J.E."/>
            <person name="Park D.J."/>
            <person name="Whiston E."/>
            <person name="Hung C.-Y."/>
            <person name="McMahan C."/>
            <person name="White J."/>
            <person name="Sykes S."/>
            <person name="Heiman D."/>
            <person name="Young S."/>
            <person name="Zeng Q."/>
            <person name="Abouelleil A."/>
            <person name="Aftuck L."/>
            <person name="Bessette D."/>
            <person name="Brown A."/>
            <person name="FitzGerald M."/>
            <person name="Lui A."/>
            <person name="Macdonald J.P."/>
            <person name="Priest M."/>
            <person name="Orbach M.J."/>
            <person name="Galgiani J.N."/>
            <person name="Kirkland T.N."/>
            <person name="Cole G.T."/>
            <person name="Birren B.W."/>
            <person name="Henn M.R."/>
            <person name="Taylor J.W."/>
            <person name="Rounsley S.D."/>
        </authorList>
    </citation>
    <scope>GENOME REANNOTATION</scope>
    <source>
        <strain evidence="9">RS</strain>
    </source>
</reference>
<evidence type="ECO:0000313" key="9">
    <source>
        <dbReference type="Proteomes" id="UP000001261"/>
    </source>
</evidence>
<keyword evidence="5" id="KW-0469">Meiosis</keyword>
<proteinExistence type="predicted"/>
<dbReference type="InterPro" id="IPR036570">
    <property type="entry name" value="HORMA_dom_sf"/>
</dbReference>
<sequence length="737" mass="82058">MARNIQPGSKMKAAGGTLMATCEARMMAPISVHKQKQEQMKTEQTTHVPQKVEMKQEVAIRQKQSQELVQILLNASGQLTLMIWQIGSLFYLRGFLPLTCFDTRYLDAKSETSISYEDFTGSDSKPAAPRKSQPLIILLRNCNSTADAILNLLEYGVFDALGKRVLEAVQLTISRERNTPLQVLESYTFTFAYKVDGKHKVTNLASVSLDDGKCTMEMGTLRSAKVGLEMIIRRLITLSTILPNLPCTDPKKSVMRFCLPLTNDTAKRFLHIHLFYTEDCPLEYEPPGFKNSALEDIRFPRIEHWTKETQSCGTMDGPYHRVGLKVTSLRWSGTGDDQIPEDLKYSDDVSREIDVGIDHKAKGHSQLGDEGPYESTQAREDEAGRKILQKMLEPSSIDTTMAPTQQLIDSTAKNDATAAKPQFSQAKIDEIEKRRSQPQLAHPMHARSTGSNSDAGAVSCQCGWNQEEGAMIYCRFCGTKQHLSCYGFHSIQDPKLPNTHACYKCLLGDAECQILQEMNTLVLLRRALNIIIEEGYPRGTKAFAEKLHCNGQAILQITGMLKKKGFLKATPGSKSKGFSEKGLPSFVIPESKGIRERIDQEILSPFANISHHYDIPRCLQQRATSETCPHLADGMEDHPVFGTYLARSRRRLWPLDDNLYRESQGLASAASSASPMSPESTAPAASSDNLELQEPGPGGRATREPQIRGRKRKLSNATQPIDIGDPDYDDFMDESSG</sequence>
<reference evidence="9" key="1">
    <citation type="journal article" date="2009" name="Genome Res.">
        <title>Comparative genomic analyses of the human fungal pathogens Coccidioides and their relatives.</title>
        <authorList>
            <person name="Sharpton T.J."/>
            <person name="Stajich J.E."/>
            <person name="Rounsley S.D."/>
            <person name="Gardner M.J."/>
            <person name="Wortman J.R."/>
            <person name="Jordar V.S."/>
            <person name="Maiti R."/>
            <person name="Kodira C.D."/>
            <person name="Neafsey D.E."/>
            <person name="Zeng Q."/>
            <person name="Hung C.-Y."/>
            <person name="McMahan C."/>
            <person name="Muszewska A."/>
            <person name="Grynberg M."/>
            <person name="Mandel M.A."/>
            <person name="Kellner E.M."/>
            <person name="Barker B.M."/>
            <person name="Galgiani J.N."/>
            <person name="Orbach M.J."/>
            <person name="Kirkland T.N."/>
            <person name="Cole G.T."/>
            <person name="Henn M.R."/>
            <person name="Birren B.W."/>
            <person name="Taylor J.W."/>
        </authorList>
    </citation>
    <scope>NUCLEOTIDE SEQUENCE [LARGE SCALE GENOMIC DNA]</scope>
    <source>
        <strain evidence="9">RS</strain>
    </source>
</reference>